<feature type="transmembrane region" description="Helical" evidence="7">
    <location>
        <begin position="88"/>
        <end position="107"/>
    </location>
</feature>
<dbReference type="Pfam" id="PF00753">
    <property type="entry name" value="Lactamase_B"/>
    <property type="match status" value="1"/>
</dbReference>
<dbReference type="InterPro" id="IPR001279">
    <property type="entry name" value="Metallo-B-lactamas"/>
</dbReference>
<name>A0A938Y6T2_9ACTN</name>
<gene>
    <name evidence="9" type="ORF">JK386_10460</name>
</gene>
<keyword evidence="10" id="KW-1185">Reference proteome</keyword>
<dbReference type="InterPro" id="IPR036866">
    <property type="entry name" value="RibonucZ/Hydroxyglut_hydro"/>
</dbReference>
<keyword evidence="4 7" id="KW-1133">Transmembrane helix</keyword>
<feature type="transmembrane region" description="Helical" evidence="7">
    <location>
        <begin position="454"/>
        <end position="474"/>
    </location>
</feature>
<protein>
    <submittedName>
        <fullName evidence="9">ComEC/Rec2 family competence protein</fullName>
    </submittedName>
</protein>
<feature type="transmembrane region" description="Helical" evidence="7">
    <location>
        <begin position="494"/>
        <end position="515"/>
    </location>
</feature>
<evidence type="ECO:0000313" key="9">
    <source>
        <dbReference type="EMBL" id="MBM9460325.1"/>
    </source>
</evidence>
<dbReference type="GO" id="GO:0005886">
    <property type="term" value="C:plasma membrane"/>
    <property type="evidence" value="ECO:0007669"/>
    <property type="project" value="UniProtKB-SubCell"/>
</dbReference>
<dbReference type="NCBIfam" id="TIGR00360">
    <property type="entry name" value="ComEC_N-term"/>
    <property type="match status" value="1"/>
</dbReference>
<feature type="transmembrane region" description="Helical" evidence="7">
    <location>
        <begin position="299"/>
        <end position="317"/>
    </location>
</feature>
<evidence type="ECO:0000256" key="2">
    <source>
        <dbReference type="ARBA" id="ARBA00022475"/>
    </source>
</evidence>
<comment type="subcellular location">
    <subcellularLocation>
        <location evidence="1">Cell membrane</location>
        <topology evidence="1">Multi-pass membrane protein</topology>
    </subcellularLocation>
</comment>
<feature type="transmembrane region" description="Helical" evidence="7">
    <location>
        <begin position="522"/>
        <end position="540"/>
    </location>
</feature>
<dbReference type="PANTHER" id="PTHR30619:SF1">
    <property type="entry name" value="RECOMBINATION PROTEIN 2"/>
    <property type="match status" value="1"/>
</dbReference>
<dbReference type="InterPro" id="IPR035681">
    <property type="entry name" value="ComA-like_MBL"/>
</dbReference>
<keyword evidence="2" id="KW-1003">Cell membrane</keyword>
<evidence type="ECO:0000313" key="10">
    <source>
        <dbReference type="Proteomes" id="UP000663791"/>
    </source>
</evidence>
<dbReference type="CDD" id="cd07731">
    <property type="entry name" value="ComA-like_MBL-fold"/>
    <property type="match status" value="1"/>
</dbReference>
<feature type="transmembrane region" description="Helical" evidence="7">
    <location>
        <begin position="369"/>
        <end position="391"/>
    </location>
</feature>
<feature type="compositionally biased region" description="Low complexity" evidence="6">
    <location>
        <begin position="803"/>
        <end position="812"/>
    </location>
</feature>
<dbReference type="AlphaFoldDB" id="A0A938Y6T2"/>
<accession>A0A938Y6T2</accession>
<feature type="transmembrane region" description="Helical" evidence="7">
    <location>
        <begin position="398"/>
        <end position="419"/>
    </location>
</feature>
<feature type="region of interest" description="Disordered" evidence="6">
    <location>
        <begin position="793"/>
        <end position="812"/>
    </location>
</feature>
<feature type="transmembrane region" description="Helical" evidence="7">
    <location>
        <begin position="425"/>
        <end position="447"/>
    </location>
</feature>
<evidence type="ECO:0000256" key="5">
    <source>
        <dbReference type="ARBA" id="ARBA00023136"/>
    </source>
</evidence>
<dbReference type="InterPro" id="IPR004477">
    <property type="entry name" value="ComEC_N"/>
</dbReference>
<evidence type="ECO:0000256" key="7">
    <source>
        <dbReference type="SAM" id="Phobius"/>
    </source>
</evidence>
<reference evidence="9" key="1">
    <citation type="submission" date="2021-01" db="EMBL/GenBank/DDBJ databases">
        <title>Novel species in genus Nocardioides.</title>
        <authorList>
            <person name="Zhang G."/>
        </authorList>
    </citation>
    <scope>NUCLEOTIDE SEQUENCE</scope>
    <source>
        <strain evidence="9">Zg-536</strain>
    </source>
</reference>
<evidence type="ECO:0000259" key="8">
    <source>
        <dbReference type="SMART" id="SM00849"/>
    </source>
</evidence>
<feature type="region of interest" description="Disordered" evidence="6">
    <location>
        <begin position="1"/>
        <end position="29"/>
    </location>
</feature>
<proteinExistence type="predicted"/>
<dbReference type="EMBL" id="JAERTX010000008">
    <property type="protein sequence ID" value="MBM9460325.1"/>
    <property type="molecule type" value="Genomic_DNA"/>
</dbReference>
<keyword evidence="3 7" id="KW-0812">Transmembrane</keyword>
<evidence type="ECO:0000256" key="6">
    <source>
        <dbReference type="SAM" id="MobiDB-lite"/>
    </source>
</evidence>
<organism evidence="9 10">
    <name type="scientific">Nocardioides faecalis</name>
    <dbReference type="NCBI Taxonomy" id="2803858"/>
    <lineage>
        <taxon>Bacteria</taxon>
        <taxon>Bacillati</taxon>
        <taxon>Actinomycetota</taxon>
        <taxon>Actinomycetes</taxon>
        <taxon>Propionibacteriales</taxon>
        <taxon>Nocardioidaceae</taxon>
        <taxon>Nocardioides</taxon>
    </lineage>
</organism>
<evidence type="ECO:0000256" key="4">
    <source>
        <dbReference type="ARBA" id="ARBA00022989"/>
    </source>
</evidence>
<keyword evidence="5 7" id="KW-0472">Membrane</keyword>
<dbReference type="InterPro" id="IPR052159">
    <property type="entry name" value="Competence_DNA_uptake"/>
</dbReference>
<feature type="transmembrane region" description="Helical" evidence="7">
    <location>
        <begin position="346"/>
        <end position="363"/>
    </location>
</feature>
<dbReference type="SMART" id="SM00849">
    <property type="entry name" value="Lactamase_B"/>
    <property type="match status" value="1"/>
</dbReference>
<feature type="transmembrane region" description="Helical" evidence="7">
    <location>
        <begin position="323"/>
        <end position="339"/>
    </location>
</feature>
<feature type="transmembrane region" description="Helical" evidence="7">
    <location>
        <begin position="57"/>
        <end position="76"/>
    </location>
</feature>
<dbReference type="PANTHER" id="PTHR30619">
    <property type="entry name" value="DNA INTERNALIZATION/COMPETENCE PROTEIN COMEC/REC2"/>
    <property type="match status" value="1"/>
</dbReference>
<feature type="domain" description="Metallo-beta-lactamase" evidence="8">
    <location>
        <begin position="560"/>
        <end position="756"/>
    </location>
</feature>
<evidence type="ECO:0000256" key="3">
    <source>
        <dbReference type="ARBA" id="ARBA00022692"/>
    </source>
</evidence>
<dbReference type="SUPFAM" id="SSF56281">
    <property type="entry name" value="Metallo-hydrolase/oxidoreductase"/>
    <property type="match status" value="1"/>
</dbReference>
<feature type="transmembrane region" description="Helical" evidence="7">
    <location>
        <begin position="270"/>
        <end position="292"/>
    </location>
</feature>
<feature type="compositionally biased region" description="Low complexity" evidence="6">
    <location>
        <begin position="7"/>
        <end position="26"/>
    </location>
</feature>
<sequence length="812" mass="81462">MERSDQAGADRTAGAGRAAGPSGGPSRPHDLRLPLLGAAAWLGGVAAVHAGSQGVRGGLAVALALAGVVTLASGWVARGRHGPRAAVLRLLGACLLLAAAVAAGTVLREHAVQSSPLHGWAAERATAELVGTVASDPRRVEGQWGPQVVVRLRVEAVTSRGVSRRLGGTVVVLGEPAWADAQLGEQVRTRGRLAPSDDGPVAALLTGARAPERLRGPDVWWRASAALRASIRDAVAHRPPAQAGLVPALVDGDDAGLPAEVEEDFRTTGLTHLTAVSGTNLTLVVGALLLLARTLGVRRHWLTLVGAAGIVGFVLLARTEPSVLRAAAMGTVGLFAFGPDPRRRGLRALGAAVTALLLLQPALAVTPGFALSVLATAGIVLLGPPSAAALARWLPRGLAEAIAVPTAAQLACTPIVAVLSAEVSLVAVVANLLAGPAVGPATVLGLLGGLVGLLAPPAGSLLGTGAGWCVGWIVTVAERGAALPGAAIGWGTGAGAVAALVLLCAAVALVLPVVLRRRAWGMGLAGLLVVTLLGVPGRVWPGGAGSVPEDWALVACDVGQGDAFVLATSRGAGIVVDTGPDPEAVDRCLTTLGVREVPLVVLTHLHADHVDGLAGVLRGRRVSAIETTAVLDPPSGALEVQRRADEAGVPLTLAPFGSTRSFGGVVVQVLHPREGRPAPGAGDGTSANDASVVLLVEVAGMRVLLTGDLEPPGQARVAHAVPGLDVDVLKVPHHGSRHQDLAWLCSTTPTVAIASVGADNDYGHPAPATTQGLQECGARVLRTDRDGMVACTAGPSASGGSGRAASSCEPAG</sequence>
<dbReference type="Gene3D" id="3.60.15.10">
    <property type="entry name" value="Ribonuclease Z/Hydroxyacylglutathione hydrolase-like"/>
    <property type="match status" value="1"/>
</dbReference>
<comment type="caution">
    <text evidence="9">The sequence shown here is derived from an EMBL/GenBank/DDBJ whole genome shotgun (WGS) entry which is preliminary data.</text>
</comment>
<dbReference type="Proteomes" id="UP000663791">
    <property type="component" value="Unassembled WGS sequence"/>
</dbReference>
<dbReference type="Pfam" id="PF03772">
    <property type="entry name" value="Competence"/>
    <property type="match status" value="1"/>
</dbReference>
<evidence type="ECO:0000256" key="1">
    <source>
        <dbReference type="ARBA" id="ARBA00004651"/>
    </source>
</evidence>